<sequence>MSKPLSIACKAVGATVIIGAFVLVACLFSESSRTMYPISRTR</sequence>
<accession>A0A6N3D0G7</accession>
<keyword evidence="1" id="KW-0812">Transmembrane</keyword>
<dbReference type="AlphaFoldDB" id="A0A6N3D0G7"/>
<proteinExistence type="predicted"/>
<dbReference type="PROSITE" id="PS51257">
    <property type="entry name" value="PROKAR_LIPOPROTEIN"/>
    <property type="match status" value="1"/>
</dbReference>
<name>A0A6N3D0G7_EGGLN</name>
<dbReference type="RefSeq" id="WP_009609324.1">
    <property type="nucleotide sequence ID" value="NZ_AP025575.1"/>
</dbReference>
<feature type="transmembrane region" description="Helical" evidence="1">
    <location>
        <begin position="12"/>
        <end position="30"/>
    </location>
</feature>
<keyword evidence="1" id="KW-0472">Membrane</keyword>
<evidence type="ECO:0000256" key="1">
    <source>
        <dbReference type="SAM" id="Phobius"/>
    </source>
</evidence>
<keyword evidence="1" id="KW-1133">Transmembrane helix</keyword>
<dbReference type="EMBL" id="CACRTT010000022">
    <property type="protein sequence ID" value="VYU21695.1"/>
    <property type="molecule type" value="Genomic_DNA"/>
</dbReference>
<organism evidence="2">
    <name type="scientific">Eggerthella lenta</name>
    <name type="common">Eubacterium lentum</name>
    <dbReference type="NCBI Taxonomy" id="84112"/>
    <lineage>
        <taxon>Bacteria</taxon>
        <taxon>Bacillati</taxon>
        <taxon>Actinomycetota</taxon>
        <taxon>Coriobacteriia</taxon>
        <taxon>Eggerthellales</taxon>
        <taxon>Eggerthellaceae</taxon>
        <taxon>Eggerthella</taxon>
    </lineage>
</organism>
<reference evidence="2" key="1">
    <citation type="submission" date="2019-11" db="EMBL/GenBank/DDBJ databases">
        <authorList>
            <person name="Feng L."/>
        </authorList>
    </citation>
    <scope>NUCLEOTIDE SEQUENCE</scope>
    <source>
        <strain evidence="2">ElentaLFYP107</strain>
    </source>
</reference>
<evidence type="ECO:0000313" key="2">
    <source>
        <dbReference type="EMBL" id="VYU21695.1"/>
    </source>
</evidence>
<gene>
    <name evidence="2" type="ORF">ELLFYP107_02559</name>
</gene>
<protein>
    <submittedName>
        <fullName evidence="2">Uncharacterized protein</fullName>
    </submittedName>
</protein>